<reference evidence="2 3" key="1">
    <citation type="submission" date="2024-05" db="EMBL/GenBank/DDBJ databases">
        <authorList>
            <person name="Wallberg A."/>
        </authorList>
    </citation>
    <scope>NUCLEOTIDE SEQUENCE [LARGE SCALE GENOMIC DNA]</scope>
</reference>
<feature type="transmembrane region" description="Helical" evidence="1">
    <location>
        <begin position="52"/>
        <end position="73"/>
    </location>
</feature>
<protein>
    <submittedName>
        <fullName evidence="2">Uncharacterized protein</fullName>
    </submittedName>
</protein>
<accession>A0AAV2QMR0</accession>
<dbReference type="EMBL" id="CAXKWB010007453">
    <property type="protein sequence ID" value="CAL4087209.1"/>
    <property type="molecule type" value="Genomic_DNA"/>
</dbReference>
<keyword evidence="1" id="KW-1133">Transmembrane helix</keyword>
<keyword evidence="1" id="KW-0472">Membrane</keyword>
<evidence type="ECO:0000256" key="1">
    <source>
        <dbReference type="SAM" id="Phobius"/>
    </source>
</evidence>
<sequence>MGLSTTPVLTWSLDYYSLGFPCTLSMWLGLLFYFSLPAMALHLLYPCPCRQGLLCPHWPVSMFLWLHGLSMRLESLRLPDFCDTWLLVLVNFLYHIIRLAACSSA</sequence>
<feature type="transmembrane region" description="Helical" evidence="1">
    <location>
        <begin position="85"/>
        <end position="101"/>
    </location>
</feature>
<feature type="transmembrane region" description="Helical" evidence="1">
    <location>
        <begin position="24"/>
        <end position="45"/>
    </location>
</feature>
<proteinExistence type="predicted"/>
<gene>
    <name evidence="2" type="ORF">MNOR_LOCUS13174</name>
</gene>
<keyword evidence="3" id="KW-1185">Reference proteome</keyword>
<organism evidence="2 3">
    <name type="scientific">Meganyctiphanes norvegica</name>
    <name type="common">Northern krill</name>
    <name type="synonym">Thysanopoda norvegica</name>
    <dbReference type="NCBI Taxonomy" id="48144"/>
    <lineage>
        <taxon>Eukaryota</taxon>
        <taxon>Metazoa</taxon>
        <taxon>Ecdysozoa</taxon>
        <taxon>Arthropoda</taxon>
        <taxon>Crustacea</taxon>
        <taxon>Multicrustacea</taxon>
        <taxon>Malacostraca</taxon>
        <taxon>Eumalacostraca</taxon>
        <taxon>Eucarida</taxon>
        <taxon>Euphausiacea</taxon>
        <taxon>Euphausiidae</taxon>
        <taxon>Meganyctiphanes</taxon>
    </lineage>
</organism>
<keyword evidence="1" id="KW-0812">Transmembrane</keyword>
<evidence type="ECO:0000313" key="3">
    <source>
        <dbReference type="Proteomes" id="UP001497623"/>
    </source>
</evidence>
<comment type="caution">
    <text evidence="2">The sequence shown here is derived from an EMBL/GenBank/DDBJ whole genome shotgun (WGS) entry which is preliminary data.</text>
</comment>
<name>A0AAV2QMR0_MEGNR</name>
<evidence type="ECO:0000313" key="2">
    <source>
        <dbReference type="EMBL" id="CAL4087209.1"/>
    </source>
</evidence>
<dbReference type="Proteomes" id="UP001497623">
    <property type="component" value="Unassembled WGS sequence"/>
</dbReference>
<dbReference type="AlphaFoldDB" id="A0AAV2QMR0"/>